<proteinExistence type="predicted"/>
<dbReference type="Gene3D" id="1.10.10.1150">
    <property type="entry name" value="Coenzyme PQQ synthesis protein D (PqqD)"/>
    <property type="match status" value="1"/>
</dbReference>
<sequence length="94" mass="10153">MAQIDANRLIVTRCEGLIEAEVGGELMGLNIANGTCYGFNPTATRVWQIIERPRTLAEICAVLTREFSVDAATCEAEVRALLDDLAGDGIVRLS</sequence>
<evidence type="ECO:0000313" key="1">
    <source>
        <dbReference type="EMBL" id="MFD0948661.1"/>
    </source>
</evidence>
<gene>
    <name evidence="1" type="ORF">ACFQ1E_20140</name>
</gene>
<comment type="caution">
    <text evidence="1">The sequence shown here is derived from an EMBL/GenBank/DDBJ whole genome shotgun (WGS) entry which is preliminary data.</text>
</comment>
<dbReference type="EMBL" id="JBHTJG010000016">
    <property type="protein sequence ID" value="MFD0948661.1"/>
    <property type="molecule type" value="Genomic_DNA"/>
</dbReference>
<dbReference type="RefSeq" id="WP_264946640.1">
    <property type="nucleotide sequence ID" value="NZ_JAPDRA010000017.1"/>
</dbReference>
<accession>A0ABW3HB09</accession>
<reference evidence="2" key="1">
    <citation type="journal article" date="2019" name="Int. J. Syst. Evol. Microbiol.">
        <title>The Global Catalogue of Microorganisms (GCM) 10K type strain sequencing project: providing services to taxonomists for standard genome sequencing and annotation.</title>
        <authorList>
            <consortium name="The Broad Institute Genomics Platform"/>
            <consortium name="The Broad Institute Genome Sequencing Center for Infectious Disease"/>
            <person name="Wu L."/>
            <person name="Ma J."/>
        </authorList>
    </citation>
    <scope>NUCLEOTIDE SEQUENCE [LARGE SCALE GENOMIC DNA]</scope>
    <source>
        <strain evidence="2">CCUG 62982</strain>
    </source>
</reference>
<organism evidence="1 2">
    <name type="scientific">Sphingomonas canadensis</name>
    <dbReference type="NCBI Taxonomy" id="1219257"/>
    <lineage>
        <taxon>Bacteria</taxon>
        <taxon>Pseudomonadati</taxon>
        <taxon>Pseudomonadota</taxon>
        <taxon>Alphaproteobacteria</taxon>
        <taxon>Sphingomonadales</taxon>
        <taxon>Sphingomonadaceae</taxon>
        <taxon>Sphingomonas</taxon>
    </lineage>
</organism>
<keyword evidence="2" id="KW-1185">Reference proteome</keyword>
<evidence type="ECO:0000313" key="2">
    <source>
        <dbReference type="Proteomes" id="UP001596977"/>
    </source>
</evidence>
<name>A0ABW3HB09_9SPHN</name>
<dbReference type="Pfam" id="PF05402">
    <property type="entry name" value="PqqD"/>
    <property type="match status" value="1"/>
</dbReference>
<protein>
    <submittedName>
        <fullName evidence="1">PqqD family protein</fullName>
    </submittedName>
</protein>
<dbReference type="InterPro" id="IPR008792">
    <property type="entry name" value="PQQD"/>
</dbReference>
<dbReference type="Proteomes" id="UP001596977">
    <property type="component" value="Unassembled WGS sequence"/>
</dbReference>
<dbReference type="InterPro" id="IPR041881">
    <property type="entry name" value="PqqD_sf"/>
</dbReference>